<evidence type="ECO:0000256" key="3">
    <source>
        <dbReference type="ARBA" id="ARBA00022801"/>
    </source>
</evidence>
<reference evidence="5 6" key="1">
    <citation type="submission" date="2024-04" db="EMBL/GenBank/DDBJ databases">
        <authorList>
            <person name="Fracassetti M."/>
        </authorList>
    </citation>
    <scope>NUCLEOTIDE SEQUENCE [LARGE SCALE GENOMIC DNA]</scope>
</reference>
<evidence type="ECO:0000256" key="2">
    <source>
        <dbReference type="ARBA" id="ARBA00022670"/>
    </source>
</evidence>
<dbReference type="InterPro" id="IPR038765">
    <property type="entry name" value="Papain-like_cys_pep_sf"/>
</dbReference>
<evidence type="ECO:0000256" key="1">
    <source>
        <dbReference type="ARBA" id="ARBA00005234"/>
    </source>
</evidence>
<dbReference type="EMBL" id="OZ034821">
    <property type="protein sequence ID" value="CAL1407648.1"/>
    <property type="molecule type" value="Genomic_DNA"/>
</dbReference>
<dbReference type="Pfam" id="PF02902">
    <property type="entry name" value="Peptidase_C48"/>
    <property type="match status" value="1"/>
</dbReference>
<dbReference type="InterPro" id="IPR003653">
    <property type="entry name" value="Peptidase_C48_C"/>
</dbReference>
<feature type="domain" description="Ubiquitin-like protease family profile" evidence="4">
    <location>
        <begin position="62"/>
        <end position="90"/>
    </location>
</feature>
<organism evidence="5 6">
    <name type="scientific">Linum trigynum</name>
    <dbReference type="NCBI Taxonomy" id="586398"/>
    <lineage>
        <taxon>Eukaryota</taxon>
        <taxon>Viridiplantae</taxon>
        <taxon>Streptophyta</taxon>
        <taxon>Embryophyta</taxon>
        <taxon>Tracheophyta</taxon>
        <taxon>Spermatophyta</taxon>
        <taxon>Magnoliopsida</taxon>
        <taxon>eudicotyledons</taxon>
        <taxon>Gunneridae</taxon>
        <taxon>Pentapetalae</taxon>
        <taxon>rosids</taxon>
        <taxon>fabids</taxon>
        <taxon>Malpighiales</taxon>
        <taxon>Linaceae</taxon>
        <taxon>Linum</taxon>
    </lineage>
</organism>
<keyword evidence="2" id="KW-0645">Protease</keyword>
<name>A0AAV2GD46_9ROSI</name>
<evidence type="ECO:0000313" key="5">
    <source>
        <dbReference type="EMBL" id="CAL1407648.1"/>
    </source>
</evidence>
<evidence type="ECO:0000259" key="4">
    <source>
        <dbReference type="Pfam" id="PF02902"/>
    </source>
</evidence>
<comment type="similarity">
    <text evidence="1">Belongs to the peptidase C48 family.</text>
</comment>
<gene>
    <name evidence="5" type="ORF">LTRI10_LOCUS47303</name>
</gene>
<dbReference type="GO" id="GO:0006508">
    <property type="term" value="P:proteolysis"/>
    <property type="evidence" value="ECO:0007669"/>
    <property type="project" value="UniProtKB-KW"/>
</dbReference>
<dbReference type="GO" id="GO:0008234">
    <property type="term" value="F:cysteine-type peptidase activity"/>
    <property type="evidence" value="ECO:0007669"/>
    <property type="project" value="InterPro"/>
</dbReference>
<keyword evidence="3" id="KW-0378">Hydrolase</keyword>
<accession>A0AAV2GD46</accession>
<dbReference type="Gene3D" id="1.10.418.20">
    <property type="match status" value="1"/>
</dbReference>
<protein>
    <recommendedName>
        <fullName evidence="4">Ubiquitin-like protease family profile domain-containing protein</fullName>
    </recommendedName>
</protein>
<dbReference type="SUPFAM" id="SSF54001">
    <property type="entry name" value="Cysteine proteinases"/>
    <property type="match status" value="1"/>
</dbReference>
<dbReference type="AlphaFoldDB" id="A0AAV2GD46"/>
<keyword evidence="6" id="KW-1185">Reference proteome</keyword>
<sequence>MNLFLPPAFAVARGTGDRVFAYPEKRIKTVYNSEDFNDCEKKLDSIFFEAFMRRFEAKMFCTFTIVEVVNAPRQENGFDCGLFVLKLMTCGGHLDECAWGLKKKFDSE</sequence>
<proteinExistence type="inferred from homology"/>
<evidence type="ECO:0000313" key="6">
    <source>
        <dbReference type="Proteomes" id="UP001497516"/>
    </source>
</evidence>
<dbReference type="Proteomes" id="UP001497516">
    <property type="component" value="Chromosome 8"/>
</dbReference>